<dbReference type="Proteomes" id="UP000035199">
    <property type="component" value="Chromosome"/>
</dbReference>
<dbReference type="GO" id="GO:0005886">
    <property type="term" value="C:plasma membrane"/>
    <property type="evidence" value="ECO:0007669"/>
    <property type="project" value="UniProtKB-SubCell"/>
</dbReference>
<dbReference type="InterPro" id="IPR018584">
    <property type="entry name" value="GT87"/>
</dbReference>
<keyword evidence="10" id="KW-1185">Reference proteome</keyword>
<feature type="transmembrane region" description="Helical" evidence="8">
    <location>
        <begin position="315"/>
        <end position="334"/>
    </location>
</feature>
<dbReference type="OrthoDB" id="9774600at2"/>
<feature type="transmembrane region" description="Helical" evidence="8">
    <location>
        <begin position="90"/>
        <end position="108"/>
    </location>
</feature>
<keyword evidence="4 8" id="KW-0812">Transmembrane</keyword>
<dbReference type="STRING" id="571915.CMUST_13490"/>
<proteinExistence type="inferred from homology"/>
<protein>
    <submittedName>
        <fullName evidence="9">Putative DUF2029 family protein</fullName>
        <ecNumber evidence="9">2.4.1.-</ecNumber>
    </submittedName>
</protein>
<keyword evidence="6 8" id="KW-0472">Membrane</keyword>
<evidence type="ECO:0000256" key="1">
    <source>
        <dbReference type="ARBA" id="ARBA00004651"/>
    </source>
</evidence>
<sequence length="371" mass="40903">MRRLQLATSIPLALCALWVIISEFRLPPESQIFRVPPVDLLVYKLAAISLNSEGNLYDGDFVPGLPFTYPPFAGVVFRPLPLFADLPLTIAWQLLNFAAMFLVVWLIYRASLPAFLLSIAAIGLDAVHGGFYFGQINLLLMLLVALDFLPKNRRFAGIGVGLAAGLKLTPAFFVLIFIIERRWRAAVASAVTFIATVVIGWLFVPDATRFWTSAITDSSRVGVHDNPGAQSLRSVMERVLNMEQWWLVAVVVTLLLVVLGIMVAVRSNDMAWAMVIAGIGACLVSPFTWFHHWVWMVPLAAVLMRGFHRRPLTQVACVIGTVVLLLPHLSAAVSPYTVSSLSAEDVWFITVGYVAIVGYIIIAGTRRLRTS</sequence>
<keyword evidence="9" id="KW-0328">Glycosyltransferase</keyword>
<organism evidence="9 10">
    <name type="scientific">Corynebacterium mustelae</name>
    <dbReference type="NCBI Taxonomy" id="571915"/>
    <lineage>
        <taxon>Bacteria</taxon>
        <taxon>Bacillati</taxon>
        <taxon>Actinomycetota</taxon>
        <taxon>Actinomycetes</taxon>
        <taxon>Mycobacteriales</taxon>
        <taxon>Corynebacteriaceae</taxon>
        <taxon>Corynebacterium</taxon>
    </lineage>
</organism>
<feature type="transmembrane region" description="Helical" evidence="8">
    <location>
        <begin position="346"/>
        <end position="365"/>
    </location>
</feature>
<feature type="transmembrane region" description="Helical" evidence="8">
    <location>
        <begin position="155"/>
        <end position="178"/>
    </location>
</feature>
<keyword evidence="5 8" id="KW-1133">Transmembrane helix</keyword>
<dbReference type="PATRIC" id="fig|571915.4.peg.2896"/>
<keyword evidence="2" id="KW-1003">Cell membrane</keyword>
<dbReference type="RefSeq" id="WP_052844779.1">
    <property type="nucleotide sequence ID" value="NZ_CP011542.1"/>
</dbReference>
<feature type="transmembrane region" description="Helical" evidence="8">
    <location>
        <begin position="245"/>
        <end position="265"/>
    </location>
</feature>
<feature type="transmembrane region" description="Helical" evidence="8">
    <location>
        <begin position="115"/>
        <end position="135"/>
    </location>
</feature>
<evidence type="ECO:0000313" key="9">
    <source>
        <dbReference type="EMBL" id="AKK06992.1"/>
    </source>
</evidence>
<comment type="subcellular location">
    <subcellularLocation>
        <location evidence="1">Cell membrane</location>
        <topology evidence="1">Multi-pass membrane protein</topology>
    </subcellularLocation>
</comment>
<evidence type="ECO:0000256" key="2">
    <source>
        <dbReference type="ARBA" id="ARBA00022475"/>
    </source>
</evidence>
<gene>
    <name evidence="9" type="ORF">CMUST_13490</name>
</gene>
<dbReference type="GO" id="GO:0016758">
    <property type="term" value="F:hexosyltransferase activity"/>
    <property type="evidence" value="ECO:0007669"/>
    <property type="project" value="InterPro"/>
</dbReference>
<dbReference type="KEGG" id="cmv:CMUST_13490"/>
<dbReference type="Pfam" id="PF09594">
    <property type="entry name" value="GT87"/>
    <property type="match status" value="1"/>
</dbReference>
<accession>A0A0G3H749</accession>
<evidence type="ECO:0000256" key="7">
    <source>
        <dbReference type="ARBA" id="ARBA00024033"/>
    </source>
</evidence>
<comment type="similarity">
    <text evidence="7">Belongs to the glycosyltransferase 87 family.</text>
</comment>
<reference evidence="10" key="2">
    <citation type="submission" date="2015-05" db="EMBL/GenBank/DDBJ databases">
        <title>Complete genome sequence of Corynebacterium mustelae DSM 45274, isolated from various tissues of a male ferret with lethal sepsis.</title>
        <authorList>
            <person name="Ruckert C."/>
            <person name="Albersmeier A."/>
            <person name="Winkler A."/>
            <person name="Tauch A."/>
        </authorList>
    </citation>
    <scope>NUCLEOTIDE SEQUENCE [LARGE SCALE GENOMIC DNA]</scope>
    <source>
        <strain evidence="10">DSM 45274</strain>
    </source>
</reference>
<evidence type="ECO:0000256" key="3">
    <source>
        <dbReference type="ARBA" id="ARBA00022679"/>
    </source>
</evidence>
<dbReference type="EC" id="2.4.1.-" evidence="9"/>
<keyword evidence="3 9" id="KW-0808">Transferase</keyword>
<dbReference type="AlphaFoldDB" id="A0A0G3H749"/>
<reference evidence="9 10" key="1">
    <citation type="journal article" date="2015" name="Genome Announc.">
        <title>Complete Genome Sequence of the Type Strain Corynebacterium mustelae DSM 45274, Isolated from Various Tissues of a Male Ferret with Lethal Sepsis.</title>
        <authorList>
            <person name="Ruckert C."/>
            <person name="Eimer J."/>
            <person name="Winkler A."/>
            <person name="Tauch A."/>
        </authorList>
    </citation>
    <scope>NUCLEOTIDE SEQUENCE [LARGE SCALE GENOMIC DNA]</scope>
    <source>
        <strain evidence="9 10">DSM 45274</strain>
    </source>
</reference>
<evidence type="ECO:0000256" key="8">
    <source>
        <dbReference type="SAM" id="Phobius"/>
    </source>
</evidence>
<evidence type="ECO:0000313" key="10">
    <source>
        <dbReference type="Proteomes" id="UP000035199"/>
    </source>
</evidence>
<evidence type="ECO:0000256" key="5">
    <source>
        <dbReference type="ARBA" id="ARBA00022989"/>
    </source>
</evidence>
<feature type="transmembrane region" description="Helical" evidence="8">
    <location>
        <begin position="185"/>
        <end position="204"/>
    </location>
</feature>
<evidence type="ECO:0000256" key="6">
    <source>
        <dbReference type="ARBA" id="ARBA00023136"/>
    </source>
</evidence>
<feature type="transmembrane region" description="Helical" evidence="8">
    <location>
        <begin position="270"/>
        <end position="287"/>
    </location>
</feature>
<name>A0A0G3H749_9CORY</name>
<dbReference type="EMBL" id="CP011542">
    <property type="protein sequence ID" value="AKK06992.1"/>
    <property type="molecule type" value="Genomic_DNA"/>
</dbReference>
<evidence type="ECO:0000256" key="4">
    <source>
        <dbReference type="ARBA" id="ARBA00022692"/>
    </source>
</evidence>